<dbReference type="InterPro" id="IPR036388">
    <property type="entry name" value="WH-like_DNA-bd_sf"/>
</dbReference>
<dbReference type="STRING" id="578460.C4VC73"/>
<dbReference type="HOGENOM" id="CLU_1896824_0_0_1"/>
<dbReference type="GO" id="GO:0003677">
    <property type="term" value="F:DNA binding"/>
    <property type="evidence" value="ECO:0007669"/>
    <property type="project" value="InterPro"/>
</dbReference>
<dbReference type="VEuPathDB" id="MicrosporidiaDB:NCER_102564"/>
<protein>
    <submittedName>
        <fullName evidence="3">Uncharacterized protein</fullName>
    </submittedName>
</protein>
<evidence type="ECO:0000313" key="4">
    <source>
        <dbReference type="Proteomes" id="UP000009082"/>
    </source>
</evidence>
<reference evidence="3 4" key="1">
    <citation type="journal article" date="2009" name="PLoS Pathog.">
        <title>Genomic analyses of the microsporidian Nosema ceranae, an emergent pathogen of honey bees.</title>
        <authorList>
            <person name="Cornman R.S."/>
            <person name="Chen Y.P."/>
            <person name="Schatz M.C."/>
            <person name="Street C."/>
            <person name="Zhao Y."/>
            <person name="Desany B."/>
            <person name="Egholm M."/>
            <person name="Hutchison S."/>
            <person name="Pettis J.S."/>
            <person name="Lipkin W.I."/>
            <person name="Evans J.D."/>
        </authorList>
    </citation>
    <scope>NUCLEOTIDE SEQUENCE [LARGE SCALE GENOMIC DNA]</scope>
    <source>
        <strain evidence="3 4">BRL01</strain>
    </source>
</reference>
<dbReference type="Pfam" id="PF21517">
    <property type="entry name" value="HTH_Tnp_Tc3_2_like"/>
    <property type="match status" value="1"/>
</dbReference>
<evidence type="ECO:0000259" key="2">
    <source>
        <dbReference type="Pfam" id="PF21517"/>
    </source>
</evidence>
<comment type="caution">
    <text evidence="3">The sequence shown here is derived from an EMBL/GenBank/DDBJ whole genome shotgun (WGS) entry which is preliminary data.</text>
</comment>
<feature type="domain" description="Transposable element Tc3 transposase-like DNA-binding HTH" evidence="2">
    <location>
        <begin position="80"/>
        <end position="101"/>
    </location>
</feature>
<dbReference type="KEGG" id="nce:NCER_102564"/>
<name>C4VC73_VAIC1</name>
<dbReference type="AlphaFoldDB" id="C4VC73"/>
<dbReference type="Gene3D" id="1.10.10.60">
    <property type="entry name" value="Homeodomain-like"/>
    <property type="match status" value="1"/>
</dbReference>
<dbReference type="Pfam" id="PF11427">
    <property type="entry name" value="HTH_Tnp_Tc3_1"/>
    <property type="match status" value="1"/>
</dbReference>
<dbReference type="Proteomes" id="UP000009082">
    <property type="component" value="Unassembled WGS sequence"/>
</dbReference>
<dbReference type="Gene3D" id="1.10.10.10">
    <property type="entry name" value="Winged helix-like DNA-binding domain superfamily/Winged helix DNA-binding domain"/>
    <property type="match status" value="1"/>
</dbReference>
<accession>C4VC73</accession>
<gene>
    <name evidence="3" type="ORF">NCER_102564</name>
</gene>
<organism evidence="3 4">
    <name type="scientific">Vairimorpha ceranae (strain BRL01)</name>
    <name type="common">Microsporidian parasite</name>
    <name type="synonym">Nosema ceranae</name>
    <dbReference type="NCBI Taxonomy" id="578460"/>
    <lineage>
        <taxon>Eukaryota</taxon>
        <taxon>Fungi</taxon>
        <taxon>Fungi incertae sedis</taxon>
        <taxon>Microsporidia</taxon>
        <taxon>Nosematidae</taxon>
        <taxon>Vairimorpha</taxon>
    </lineage>
</organism>
<dbReference type="InterPro" id="IPR048703">
    <property type="entry name" value="Tnp_Tc3-like_HTH"/>
</dbReference>
<feature type="domain" description="Tc3 transposase DNA binding" evidence="1">
    <location>
        <begin position="3"/>
        <end position="47"/>
    </location>
</feature>
<evidence type="ECO:0000259" key="1">
    <source>
        <dbReference type="Pfam" id="PF11427"/>
    </source>
</evidence>
<proteinExistence type="predicted"/>
<dbReference type="EMBL" id="ACOL01002677">
    <property type="protein sequence ID" value="EEQ81179.1"/>
    <property type="molecule type" value="Genomic_DNA"/>
</dbReference>
<sequence length="134" mass="15300">MSRGKFLGEYEKGQIDAYFLIGKNIKQISAILGRSRTAINNYPTLKNVNKITSKKGRKRALSFRTVKKIQSMGSNKAIIISKIKADLDLSVSKSTVLRAIKEDNNLVYKKMRQSPNLKEVHKLKRFDFVLDKIL</sequence>
<dbReference type="InParanoid" id="C4VC73"/>
<evidence type="ECO:0000313" key="3">
    <source>
        <dbReference type="EMBL" id="EEQ81179.1"/>
    </source>
</evidence>
<dbReference type="InterPro" id="IPR025898">
    <property type="entry name" value="Tc3_transposase_DNA-bd_dom"/>
</dbReference>